<accession>A0ABV5ZZ93</accession>
<gene>
    <name evidence="8" type="ORF">ACFFQA_20035</name>
</gene>
<dbReference type="InterPro" id="IPR018076">
    <property type="entry name" value="T2SS_GspF_dom"/>
</dbReference>
<name>A0ABV5ZZ93_9PSEU</name>
<dbReference type="Pfam" id="PF00482">
    <property type="entry name" value="T2SSF"/>
    <property type="match status" value="1"/>
</dbReference>
<dbReference type="PANTHER" id="PTHR35007">
    <property type="entry name" value="INTEGRAL MEMBRANE PROTEIN-RELATED"/>
    <property type="match status" value="1"/>
</dbReference>
<dbReference type="EMBL" id="JBHLZU010000018">
    <property type="protein sequence ID" value="MFB9906233.1"/>
    <property type="molecule type" value="Genomic_DNA"/>
</dbReference>
<feature type="domain" description="Type II secretion system protein GspF" evidence="7">
    <location>
        <begin position="105"/>
        <end position="224"/>
    </location>
</feature>
<evidence type="ECO:0000256" key="6">
    <source>
        <dbReference type="SAM" id="Phobius"/>
    </source>
</evidence>
<evidence type="ECO:0000256" key="5">
    <source>
        <dbReference type="ARBA" id="ARBA00023136"/>
    </source>
</evidence>
<keyword evidence="3 6" id="KW-0812">Transmembrane</keyword>
<evidence type="ECO:0000256" key="1">
    <source>
        <dbReference type="ARBA" id="ARBA00004651"/>
    </source>
</evidence>
<sequence>MTTQSLAALALAAALIAAPTARSSRPRLDALFGQPRATAPPATRRRWLAVLAGLSLGGCVAVLAPDAVLLSPLVAFGAWFGARWVLNRPPDVPETDPLALAAAWDVLAACLSSGMPVPTAVRVVAERLPGSARTALAETAELLALGADPVAAWQPALAVPETARLARAARGTARSGSALAQLVRELATTLRATAADRAEALAQRAAVLVAAPLGLCFLPAFLCLGVVPVVAGLANGLLASW</sequence>
<comment type="caution">
    <text evidence="8">The sequence shown here is derived from an EMBL/GenBank/DDBJ whole genome shotgun (WGS) entry which is preliminary data.</text>
</comment>
<keyword evidence="5 6" id="KW-0472">Membrane</keyword>
<keyword evidence="9" id="KW-1185">Reference proteome</keyword>
<protein>
    <submittedName>
        <fullName evidence="8">Type II secretion system F family protein</fullName>
    </submittedName>
</protein>
<dbReference type="PANTHER" id="PTHR35007:SF3">
    <property type="entry name" value="POSSIBLE CONSERVED ALANINE RICH MEMBRANE PROTEIN"/>
    <property type="match status" value="1"/>
</dbReference>
<keyword evidence="4 6" id="KW-1133">Transmembrane helix</keyword>
<feature type="transmembrane region" description="Helical" evidence="6">
    <location>
        <begin position="47"/>
        <end position="80"/>
    </location>
</feature>
<evidence type="ECO:0000313" key="9">
    <source>
        <dbReference type="Proteomes" id="UP001589693"/>
    </source>
</evidence>
<reference evidence="8 9" key="1">
    <citation type="submission" date="2024-09" db="EMBL/GenBank/DDBJ databases">
        <authorList>
            <person name="Sun Q."/>
            <person name="Mori K."/>
        </authorList>
    </citation>
    <scope>NUCLEOTIDE SEQUENCE [LARGE SCALE GENOMIC DNA]</scope>
    <source>
        <strain evidence="8 9">TBRC 7907</strain>
    </source>
</reference>
<keyword evidence="2" id="KW-1003">Cell membrane</keyword>
<evidence type="ECO:0000256" key="2">
    <source>
        <dbReference type="ARBA" id="ARBA00022475"/>
    </source>
</evidence>
<organism evidence="8 9">
    <name type="scientific">Allokutzneria oryzae</name>
    <dbReference type="NCBI Taxonomy" id="1378989"/>
    <lineage>
        <taxon>Bacteria</taxon>
        <taxon>Bacillati</taxon>
        <taxon>Actinomycetota</taxon>
        <taxon>Actinomycetes</taxon>
        <taxon>Pseudonocardiales</taxon>
        <taxon>Pseudonocardiaceae</taxon>
        <taxon>Allokutzneria</taxon>
    </lineage>
</organism>
<proteinExistence type="predicted"/>
<dbReference type="Proteomes" id="UP001589693">
    <property type="component" value="Unassembled WGS sequence"/>
</dbReference>
<comment type="subcellular location">
    <subcellularLocation>
        <location evidence="1">Cell membrane</location>
        <topology evidence="1">Multi-pass membrane protein</topology>
    </subcellularLocation>
</comment>
<feature type="transmembrane region" description="Helical" evidence="6">
    <location>
        <begin position="205"/>
        <end position="231"/>
    </location>
</feature>
<dbReference type="RefSeq" id="WP_377854204.1">
    <property type="nucleotide sequence ID" value="NZ_JBHLZU010000018.1"/>
</dbReference>
<evidence type="ECO:0000259" key="7">
    <source>
        <dbReference type="Pfam" id="PF00482"/>
    </source>
</evidence>
<evidence type="ECO:0000256" key="3">
    <source>
        <dbReference type="ARBA" id="ARBA00022692"/>
    </source>
</evidence>
<evidence type="ECO:0000256" key="4">
    <source>
        <dbReference type="ARBA" id="ARBA00022989"/>
    </source>
</evidence>
<evidence type="ECO:0000313" key="8">
    <source>
        <dbReference type="EMBL" id="MFB9906233.1"/>
    </source>
</evidence>